<dbReference type="EMBL" id="NBTX02000004">
    <property type="protein sequence ID" value="PNL61530.1"/>
    <property type="molecule type" value="Genomic_DNA"/>
</dbReference>
<organism evidence="1 2">
    <name type="scientific">Legionella anisa</name>
    <dbReference type="NCBI Taxonomy" id="28082"/>
    <lineage>
        <taxon>Bacteria</taxon>
        <taxon>Pseudomonadati</taxon>
        <taxon>Pseudomonadota</taxon>
        <taxon>Gammaproteobacteria</taxon>
        <taxon>Legionellales</taxon>
        <taxon>Legionellaceae</taxon>
        <taxon>Legionella</taxon>
    </lineage>
</organism>
<keyword evidence="2" id="KW-1185">Reference proteome</keyword>
<name>A0AAX0WTK2_9GAMM</name>
<sequence>MRNKTWVLHGYPGEMINYQGKGCIRRILNENDSEKIITEPAMLHICSLGAAQRNPGFAALHPGYNASKKMATITRLLQTF</sequence>
<gene>
    <name evidence="1" type="ORF">A6J39_010105</name>
</gene>
<dbReference type="Proteomes" id="UP000192511">
    <property type="component" value="Unassembled WGS sequence"/>
</dbReference>
<proteinExistence type="predicted"/>
<dbReference type="AlphaFoldDB" id="A0AAX0WTK2"/>
<evidence type="ECO:0000313" key="1">
    <source>
        <dbReference type="EMBL" id="PNL61530.1"/>
    </source>
</evidence>
<accession>A0AAX0WTK2</accession>
<protein>
    <submittedName>
        <fullName evidence="1">Uncharacterized protein</fullName>
    </submittedName>
</protein>
<comment type="caution">
    <text evidence="1">The sequence shown here is derived from an EMBL/GenBank/DDBJ whole genome shotgun (WGS) entry which is preliminary data.</text>
</comment>
<evidence type="ECO:0000313" key="2">
    <source>
        <dbReference type="Proteomes" id="UP000192511"/>
    </source>
</evidence>
<reference evidence="1" key="1">
    <citation type="submission" date="2017-12" db="EMBL/GenBank/DDBJ databases">
        <title>FDA dAtabase for Regulatory Grade micrObial Sequences (FDA-ARGOS): Supporting development and validation of Infectious Disease Dx tests.</title>
        <authorList>
            <person name="Kerrigan L."/>
            <person name="Tallon L.J."/>
            <person name="Sadzewicz L."/>
            <person name="Sengamalay N."/>
            <person name="Ott S."/>
            <person name="Godinez A."/>
            <person name="Nagaraj S."/>
            <person name="Vavikolanu K."/>
            <person name="Vyas G."/>
            <person name="Nadendla S."/>
            <person name="Aluvathingal J."/>
            <person name="Sichtig H."/>
        </authorList>
    </citation>
    <scope>NUCLEOTIDE SEQUENCE [LARGE SCALE GENOMIC DNA]</scope>
    <source>
        <strain evidence="1">FDAARGOS_200</strain>
    </source>
</reference>